<dbReference type="EMBL" id="JAQMUC010000084">
    <property type="protein sequence ID" value="MDB9537200.1"/>
    <property type="molecule type" value="Genomic_DNA"/>
</dbReference>
<evidence type="ECO:0000313" key="1">
    <source>
        <dbReference type="EMBL" id="MDB9537200.1"/>
    </source>
</evidence>
<organism evidence="1 2">
    <name type="scientific">Dolichospermum planctonicum CS-1226</name>
    <dbReference type="NCBI Taxonomy" id="3021751"/>
    <lineage>
        <taxon>Bacteria</taxon>
        <taxon>Bacillati</taxon>
        <taxon>Cyanobacteriota</taxon>
        <taxon>Cyanophyceae</taxon>
        <taxon>Nostocales</taxon>
        <taxon>Aphanizomenonaceae</taxon>
        <taxon>Dolichospermum</taxon>
        <taxon>Dolichospermum planctonicum</taxon>
    </lineage>
</organism>
<gene>
    <name evidence="1" type="ORF">PN451_15410</name>
</gene>
<sequence length="59" mass="6748">MLNFLKNIALRAAFLAAGDENQENKAIAMNYIIKIIKAIRLEYQQQNKILMMGDLSDYA</sequence>
<keyword evidence="2" id="KW-1185">Reference proteome</keyword>
<reference evidence="1 2" key="1">
    <citation type="submission" date="2023-01" db="EMBL/GenBank/DDBJ databases">
        <title>Genomes from the Australian National Cyanobacteria Reference Collection.</title>
        <authorList>
            <person name="Willis A."/>
            <person name="Lee E.M.F."/>
        </authorList>
    </citation>
    <scope>NUCLEOTIDE SEQUENCE [LARGE SCALE GENOMIC DNA]</scope>
    <source>
        <strain evidence="1 2">CS-1226</strain>
    </source>
</reference>
<protein>
    <submittedName>
        <fullName evidence="1">Uncharacterized protein</fullName>
    </submittedName>
</protein>
<dbReference type="RefSeq" id="WP_271796905.1">
    <property type="nucleotide sequence ID" value="NZ_JAQMUC010000084.1"/>
</dbReference>
<dbReference type="Proteomes" id="UP001211249">
    <property type="component" value="Unassembled WGS sequence"/>
</dbReference>
<comment type="caution">
    <text evidence="1">The sequence shown here is derived from an EMBL/GenBank/DDBJ whole genome shotgun (WGS) entry which is preliminary data.</text>
</comment>
<name>A0ABT5ALC2_9CYAN</name>
<accession>A0ABT5ALC2</accession>
<evidence type="ECO:0000313" key="2">
    <source>
        <dbReference type="Proteomes" id="UP001211249"/>
    </source>
</evidence>
<proteinExistence type="predicted"/>